<evidence type="ECO:0000313" key="1">
    <source>
        <dbReference type="EMBL" id="KRY15636.1"/>
    </source>
</evidence>
<comment type="caution">
    <text evidence="1">The sequence shown here is derived from an EMBL/GenBank/DDBJ whole genome shotgun (WGS) entry which is preliminary data.</text>
</comment>
<reference evidence="1 2" key="1">
    <citation type="submission" date="2015-01" db="EMBL/GenBank/DDBJ databases">
        <title>Evolution of Trichinella species and genotypes.</title>
        <authorList>
            <person name="Korhonen P.K."/>
            <person name="Edoardo P."/>
            <person name="Giuseppe L.R."/>
            <person name="Gasser R.B."/>
        </authorList>
    </citation>
    <scope>NUCLEOTIDE SEQUENCE [LARGE SCALE GENOMIC DNA]</scope>
    <source>
        <strain evidence="1">ISS2496</strain>
    </source>
</reference>
<name>A0A0V0ZTL2_9BILA</name>
<dbReference type="OrthoDB" id="5936901at2759"/>
<dbReference type="AlphaFoldDB" id="A0A0V0ZTL2"/>
<keyword evidence="2" id="KW-1185">Reference proteome</keyword>
<dbReference type="Proteomes" id="UP000054783">
    <property type="component" value="Unassembled WGS sequence"/>
</dbReference>
<accession>A0A0V0ZTL2</accession>
<sequence>MVRGGPRLFDVEKMAQLLDNPRFERAALVTVQAVRRAKVRYVFLHQYFGHCVALHVIERECSCSLGKVVRQDVHSHSLQRITRSQGCISARFLTAFFLPHTACTCGTISVRPHSSRASRISFWS</sequence>
<proteinExistence type="predicted"/>
<evidence type="ECO:0000313" key="2">
    <source>
        <dbReference type="Proteomes" id="UP000054783"/>
    </source>
</evidence>
<dbReference type="EMBL" id="JYDQ01000092">
    <property type="protein sequence ID" value="KRY15636.1"/>
    <property type="molecule type" value="Genomic_DNA"/>
</dbReference>
<protein>
    <submittedName>
        <fullName evidence="1">Uncharacterized protein</fullName>
    </submittedName>
</protein>
<gene>
    <name evidence="1" type="ORF">T12_1883</name>
</gene>
<organism evidence="1 2">
    <name type="scientific">Trichinella patagoniensis</name>
    <dbReference type="NCBI Taxonomy" id="990121"/>
    <lineage>
        <taxon>Eukaryota</taxon>
        <taxon>Metazoa</taxon>
        <taxon>Ecdysozoa</taxon>
        <taxon>Nematoda</taxon>
        <taxon>Enoplea</taxon>
        <taxon>Dorylaimia</taxon>
        <taxon>Trichinellida</taxon>
        <taxon>Trichinellidae</taxon>
        <taxon>Trichinella</taxon>
    </lineage>
</organism>